<dbReference type="Pfam" id="PF02897">
    <property type="entry name" value="Peptidase_S9_N"/>
    <property type="match status" value="1"/>
</dbReference>
<comment type="catalytic activity">
    <reaction evidence="1">
        <text>Hydrolysis of Pro-|-Xaa &gt;&gt; Ala-|-Xaa in oligopeptides.</text>
        <dbReference type="EC" id="3.4.21.26"/>
    </reaction>
</comment>
<comment type="similarity">
    <text evidence="2">Belongs to the peptidase S9A family.</text>
</comment>
<organism evidence="9 10">
    <name type="scientific">Vulcanimicrobium alpinum</name>
    <dbReference type="NCBI Taxonomy" id="3016050"/>
    <lineage>
        <taxon>Bacteria</taxon>
        <taxon>Bacillati</taxon>
        <taxon>Vulcanimicrobiota</taxon>
        <taxon>Vulcanimicrobiia</taxon>
        <taxon>Vulcanimicrobiales</taxon>
        <taxon>Vulcanimicrobiaceae</taxon>
        <taxon>Vulcanimicrobium</taxon>
    </lineage>
</organism>
<dbReference type="SUPFAM" id="SSF50993">
    <property type="entry name" value="Peptidase/esterase 'gauge' domain"/>
    <property type="match status" value="1"/>
</dbReference>
<dbReference type="PRINTS" id="PR00862">
    <property type="entry name" value="PROLIGOPTASE"/>
</dbReference>
<gene>
    <name evidence="9" type="ORF">WPS_19410</name>
</gene>
<dbReference type="InterPro" id="IPR023302">
    <property type="entry name" value="Pept_S9A_N"/>
</dbReference>
<accession>A0AAN1XWG0</accession>
<dbReference type="GO" id="GO:0004252">
    <property type="term" value="F:serine-type endopeptidase activity"/>
    <property type="evidence" value="ECO:0007669"/>
    <property type="project" value="UniProtKB-EC"/>
</dbReference>
<keyword evidence="4" id="KW-0645">Protease</keyword>
<dbReference type="EMBL" id="AP025523">
    <property type="protein sequence ID" value="BDE06665.1"/>
    <property type="molecule type" value="Genomic_DNA"/>
</dbReference>
<evidence type="ECO:0000259" key="7">
    <source>
        <dbReference type="Pfam" id="PF00326"/>
    </source>
</evidence>
<dbReference type="EC" id="3.4.21.26" evidence="3"/>
<feature type="domain" description="Peptidase S9A N-terminal" evidence="8">
    <location>
        <begin position="27"/>
        <end position="422"/>
    </location>
</feature>
<keyword evidence="5" id="KW-0378">Hydrolase</keyword>
<dbReference type="GO" id="GO:0006508">
    <property type="term" value="P:proteolysis"/>
    <property type="evidence" value="ECO:0007669"/>
    <property type="project" value="UniProtKB-KW"/>
</dbReference>
<dbReference type="InterPro" id="IPR051167">
    <property type="entry name" value="Prolyl_oligopep/macrocyclase"/>
</dbReference>
<dbReference type="Pfam" id="PF00326">
    <property type="entry name" value="Peptidase_S9"/>
    <property type="match status" value="1"/>
</dbReference>
<evidence type="ECO:0000256" key="4">
    <source>
        <dbReference type="ARBA" id="ARBA00022670"/>
    </source>
</evidence>
<evidence type="ECO:0000256" key="5">
    <source>
        <dbReference type="ARBA" id="ARBA00022801"/>
    </source>
</evidence>
<reference evidence="9 10" key="1">
    <citation type="journal article" date="2022" name="ISME Commun">
        <title>Vulcanimicrobium alpinus gen. nov. sp. nov., the first cultivated representative of the candidate phylum 'Eremiobacterota', is a metabolically versatile aerobic anoxygenic phototroph.</title>
        <authorList>
            <person name="Yabe S."/>
            <person name="Muto K."/>
            <person name="Abe K."/>
            <person name="Yokota A."/>
            <person name="Staudigel H."/>
            <person name="Tebo B.M."/>
        </authorList>
    </citation>
    <scope>NUCLEOTIDE SEQUENCE [LARGE SCALE GENOMIC DNA]</scope>
    <source>
        <strain evidence="9 10">WC8-2</strain>
    </source>
</reference>
<evidence type="ECO:0000313" key="10">
    <source>
        <dbReference type="Proteomes" id="UP001317532"/>
    </source>
</evidence>
<keyword evidence="6" id="KW-0720">Serine protease</keyword>
<dbReference type="GO" id="GO:0070012">
    <property type="term" value="F:oligopeptidase activity"/>
    <property type="evidence" value="ECO:0007669"/>
    <property type="project" value="TreeGrafter"/>
</dbReference>
<dbReference type="KEGG" id="vab:WPS_19410"/>
<proteinExistence type="inferred from homology"/>
<dbReference type="GO" id="GO:0005829">
    <property type="term" value="C:cytosol"/>
    <property type="evidence" value="ECO:0007669"/>
    <property type="project" value="TreeGrafter"/>
</dbReference>
<evidence type="ECO:0000256" key="3">
    <source>
        <dbReference type="ARBA" id="ARBA00011897"/>
    </source>
</evidence>
<protein>
    <recommendedName>
        <fullName evidence="3">prolyl oligopeptidase</fullName>
        <ecNumber evidence="3">3.4.21.26</ecNumber>
    </recommendedName>
</protein>
<evidence type="ECO:0000256" key="2">
    <source>
        <dbReference type="ARBA" id="ARBA00005228"/>
    </source>
</evidence>
<dbReference type="SUPFAM" id="SSF53474">
    <property type="entry name" value="alpha/beta-Hydrolases"/>
    <property type="match status" value="1"/>
</dbReference>
<feature type="domain" description="Peptidase S9 prolyl oligopeptidase catalytic" evidence="7">
    <location>
        <begin position="486"/>
        <end position="699"/>
    </location>
</feature>
<evidence type="ECO:0000259" key="8">
    <source>
        <dbReference type="Pfam" id="PF02897"/>
    </source>
</evidence>
<dbReference type="Gene3D" id="3.40.50.1820">
    <property type="entry name" value="alpha/beta hydrolase"/>
    <property type="match status" value="1"/>
</dbReference>
<evidence type="ECO:0000256" key="1">
    <source>
        <dbReference type="ARBA" id="ARBA00001070"/>
    </source>
</evidence>
<sequence>MAVKVARDRAPFFPPMSSAAAAPPPYPHAPRINHVDDYFGTHVVDPYRWLEEIDAAPAQRWIAEQNALTERVLAAVPQRAAICSRLTTLWNYERRSVPEKAGNLYAYFRNTGLQNQAVLYVTRDLAEPGRVLLDPNTFSTDGTVALSGASFSDDGTRLAYSISASGSDWQEWHVRDVAAGADLPDLVRWAKFSSASWRRDGSGFYYSRYDEPPQDARQFKDTTYFHKLYFHRLGTPQSADVLVYERPDHKDWSLGATTTEDGRFLIIDATRGSDRNNRVFLKDIASDGPVTALIGDGEASYEYLANDATTFYFRTTRDAPRGRIIAVEPGAAAVREIVPQSDDSLDAASFFGDAIVAQYLRDARAFVRVYGIDGRLLRDVVLPGLGSVGGFGGKRSERETFYTYTSYTEPASIYRYDLAGGLSSRVFAPQLAYDADAFVSEQMFYASKDGTRIPMIVTSKRGVARDGTAPAILYGYGGFDISVTPAFSSAVIVWLEMGGIYAVANLRGGGEYGEAWHEAGMKTQRQNVFDDFIAGAEYLIAEGWTSPAKLAIHGGSNGGLLVGACMTQRPELFGAALPSVGVLDMLRFERFTIGWAWTSEYGSADDPDDFRTMLAYSPYHNLRDGVCYPSTLITTGDHDDRVFPAHSFKFAAALQHAQGCDNPVLLRVEMKAGHGAGKPTSKLIDEVADRYAFLVLALGFEPTVDRR</sequence>
<dbReference type="FunFam" id="2.130.10.120:FF:000001">
    <property type="entry name" value="Prolyl endopeptidase"/>
    <property type="match status" value="1"/>
</dbReference>
<evidence type="ECO:0000313" key="9">
    <source>
        <dbReference type="EMBL" id="BDE06665.1"/>
    </source>
</evidence>
<name>A0AAN1XWG0_UNVUL</name>
<dbReference type="PANTHER" id="PTHR42881:SF2">
    <property type="entry name" value="PROLYL ENDOPEPTIDASE"/>
    <property type="match status" value="1"/>
</dbReference>
<dbReference type="InterPro" id="IPR002470">
    <property type="entry name" value="Peptidase_S9A"/>
</dbReference>
<dbReference type="InterPro" id="IPR001375">
    <property type="entry name" value="Peptidase_S9_cat"/>
</dbReference>
<keyword evidence="10" id="KW-1185">Reference proteome</keyword>
<evidence type="ECO:0000256" key="6">
    <source>
        <dbReference type="ARBA" id="ARBA00022825"/>
    </source>
</evidence>
<dbReference type="InterPro" id="IPR029058">
    <property type="entry name" value="AB_hydrolase_fold"/>
</dbReference>
<dbReference type="Proteomes" id="UP001317532">
    <property type="component" value="Chromosome"/>
</dbReference>
<dbReference type="Gene3D" id="2.130.10.120">
    <property type="entry name" value="Prolyl oligopeptidase, N-terminal domain"/>
    <property type="match status" value="1"/>
</dbReference>
<dbReference type="AlphaFoldDB" id="A0AAN1XWG0"/>
<dbReference type="FunFam" id="3.40.50.1820:FF:000005">
    <property type="entry name" value="Prolyl endopeptidase"/>
    <property type="match status" value="1"/>
</dbReference>
<dbReference type="PANTHER" id="PTHR42881">
    <property type="entry name" value="PROLYL ENDOPEPTIDASE"/>
    <property type="match status" value="1"/>
</dbReference>